<evidence type="ECO:0000256" key="1">
    <source>
        <dbReference type="SAM" id="MobiDB-lite"/>
    </source>
</evidence>
<dbReference type="AlphaFoldDB" id="A0A381W558"/>
<gene>
    <name evidence="2" type="ORF">METZ01_LOCUS100499</name>
</gene>
<evidence type="ECO:0000313" key="2">
    <source>
        <dbReference type="EMBL" id="SVA47645.1"/>
    </source>
</evidence>
<protein>
    <submittedName>
        <fullName evidence="2">Uncharacterized protein</fullName>
    </submittedName>
</protein>
<accession>A0A381W558</accession>
<name>A0A381W558_9ZZZZ</name>
<dbReference type="EMBL" id="UINC01010734">
    <property type="protein sequence ID" value="SVA47645.1"/>
    <property type="molecule type" value="Genomic_DNA"/>
</dbReference>
<reference evidence="2" key="1">
    <citation type="submission" date="2018-05" db="EMBL/GenBank/DDBJ databases">
        <authorList>
            <person name="Lanie J.A."/>
            <person name="Ng W.-L."/>
            <person name="Kazmierczak K.M."/>
            <person name="Andrzejewski T.M."/>
            <person name="Davidsen T.M."/>
            <person name="Wayne K.J."/>
            <person name="Tettelin H."/>
            <person name="Glass J.I."/>
            <person name="Rusch D."/>
            <person name="Podicherti R."/>
            <person name="Tsui H.-C.T."/>
            <person name="Winkler M.E."/>
        </authorList>
    </citation>
    <scope>NUCLEOTIDE SEQUENCE</scope>
</reference>
<feature type="non-terminal residue" evidence="2">
    <location>
        <position position="1"/>
    </location>
</feature>
<sequence>LAVRQPERFRRLYGWACRPCRAGEYEAPVECTALTSVRRLRIPSSWASRGSEGPRHRRSISAVSPEPLKIRL</sequence>
<feature type="non-terminal residue" evidence="2">
    <location>
        <position position="72"/>
    </location>
</feature>
<proteinExistence type="predicted"/>
<organism evidence="2">
    <name type="scientific">marine metagenome</name>
    <dbReference type="NCBI Taxonomy" id="408172"/>
    <lineage>
        <taxon>unclassified sequences</taxon>
        <taxon>metagenomes</taxon>
        <taxon>ecological metagenomes</taxon>
    </lineage>
</organism>
<feature type="region of interest" description="Disordered" evidence="1">
    <location>
        <begin position="46"/>
        <end position="72"/>
    </location>
</feature>